<dbReference type="Proteomes" id="UP000424805">
    <property type="component" value="Unassembled WGS sequence"/>
</dbReference>
<feature type="domain" description="Cas12f1-like TNB" evidence="2">
    <location>
        <begin position="2"/>
        <end position="23"/>
    </location>
</feature>
<dbReference type="EMBL" id="VWFP01000083">
    <property type="protein sequence ID" value="KAA4617976.1"/>
    <property type="molecule type" value="Genomic_DNA"/>
</dbReference>
<reference evidence="3 4" key="1">
    <citation type="journal article" date="2019" name="Nat. Med.">
        <title>A library of human gut bacterial isolates paired with longitudinal multiomics data enables mechanistic microbiome research.</title>
        <authorList>
            <person name="Poyet M."/>
            <person name="Groussin M."/>
            <person name="Gibbons S.M."/>
            <person name="Avila-Pacheco J."/>
            <person name="Jiang X."/>
            <person name="Kearney S.M."/>
            <person name="Perrotta A.R."/>
            <person name="Berdy B."/>
            <person name="Zhao S."/>
            <person name="Lieberman T.D."/>
            <person name="Swanson P.K."/>
            <person name="Smith M."/>
            <person name="Roesemann S."/>
            <person name="Alexander J.E."/>
            <person name="Rich S.A."/>
            <person name="Livny J."/>
            <person name="Vlamakis H."/>
            <person name="Clish C."/>
            <person name="Bullock K."/>
            <person name="Deik A."/>
            <person name="Scott J."/>
            <person name="Pierce K.A."/>
            <person name="Xavier R.J."/>
            <person name="Alm E.J."/>
        </authorList>
    </citation>
    <scope>NUCLEOTIDE SEQUENCE [LARGE SCALE GENOMIC DNA]</scope>
    <source>
        <strain evidence="3 4">BIOML-A15</strain>
    </source>
</reference>
<accession>A0A7J4XPZ1</accession>
<name>A0A7J4XPZ1_BACOV</name>
<gene>
    <name evidence="3" type="ORF">F3B90_26605</name>
</gene>
<dbReference type="GO" id="GO:0003677">
    <property type="term" value="F:DNA binding"/>
    <property type="evidence" value="ECO:0007669"/>
    <property type="project" value="UniProtKB-KW"/>
</dbReference>
<comment type="caution">
    <text evidence="3">The sequence shown here is derived from an EMBL/GenBank/DDBJ whole genome shotgun (WGS) entry which is preliminary data.</text>
</comment>
<feature type="non-terminal residue" evidence="3">
    <location>
        <position position="1"/>
    </location>
</feature>
<keyword evidence="1" id="KW-0238">DNA-binding</keyword>
<protein>
    <submittedName>
        <fullName evidence="3">Transposase</fullName>
    </submittedName>
</protein>
<dbReference type="AlphaFoldDB" id="A0A7J4XPZ1"/>
<evidence type="ECO:0000313" key="3">
    <source>
        <dbReference type="EMBL" id="KAA4617976.1"/>
    </source>
</evidence>
<dbReference type="Pfam" id="PF07282">
    <property type="entry name" value="Cas12f1-like_TNB"/>
    <property type="match status" value="1"/>
</dbReference>
<organism evidence="3 4">
    <name type="scientific">Bacteroides ovatus</name>
    <dbReference type="NCBI Taxonomy" id="28116"/>
    <lineage>
        <taxon>Bacteria</taxon>
        <taxon>Pseudomonadati</taxon>
        <taxon>Bacteroidota</taxon>
        <taxon>Bacteroidia</taxon>
        <taxon>Bacteroidales</taxon>
        <taxon>Bacteroidaceae</taxon>
        <taxon>Bacteroides</taxon>
    </lineage>
</organism>
<proteinExistence type="predicted"/>
<dbReference type="InterPro" id="IPR010095">
    <property type="entry name" value="Cas12f1-like_TNB"/>
</dbReference>
<evidence type="ECO:0000313" key="4">
    <source>
        <dbReference type="Proteomes" id="UP000424805"/>
    </source>
</evidence>
<evidence type="ECO:0000256" key="1">
    <source>
        <dbReference type="ARBA" id="ARBA00023125"/>
    </source>
</evidence>
<evidence type="ECO:0000259" key="2">
    <source>
        <dbReference type="Pfam" id="PF07282"/>
    </source>
</evidence>
<sequence length="36" mass="4285">IREWTCPYCGTHHDRDVNAALNIRDEARKTVERRDS</sequence>